<dbReference type="SUPFAM" id="SSF46785">
    <property type="entry name" value="Winged helix' DNA-binding domain"/>
    <property type="match status" value="1"/>
</dbReference>
<dbReference type="InterPro" id="IPR050950">
    <property type="entry name" value="HTH-type_LysR_regulators"/>
</dbReference>
<protein>
    <submittedName>
        <fullName evidence="6">Transcription regulator hth lysr</fullName>
    </submittedName>
</protein>
<dbReference type="FunFam" id="1.10.10.10:FF:000001">
    <property type="entry name" value="LysR family transcriptional regulator"/>
    <property type="match status" value="1"/>
</dbReference>
<dbReference type="Pfam" id="PF03466">
    <property type="entry name" value="LysR_substrate"/>
    <property type="match status" value="1"/>
</dbReference>
<dbReference type="GO" id="GO:0003700">
    <property type="term" value="F:DNA-binding transcription factor activity"/>
    <property type="evidence" value="ECO:0007669"/>
    <property type="project" value="InterPro"/>
</dbReference>
<accession>A0A498R577</accession>
<proteinExistence type="inferred from homology"/>
<dbReference type="EMBL" id="UPPP01000061">
    <property type="protein sequence ID" value="VBB05977.1"/>
    <property type="molecule type" value="Genomic_DNA"/>
</dbReference>
<evidence type="ECO:0000256" key="1">
    <source>
        <dbReference type="ARBA" id="ARBA00009437"/>
    </source>
</evidence>
<dbReference type="RefSeq" id="WP_122626944.1">
    <property type="nucleotide sequence ID" value="NZ_UPPP01000061.1"/>
</dbReference>
<dbReference type="Gene3D" id="1.10.10.10">
    <property type="entry name" value="Winged helix-like DNA-binding domain superfamily/Winged helix DNA-binding domain"/>
    <property type="match status" value="1"/>
</dbReference>
<comment type="similarity">
    <text evidence="1">Belongs to the LysR transcriptional regulatory family.</text>
</comment>
<dbReference type="AlphaFoldDB" id="A0A498R577"/>
<evidence type="ECO:0000259" key="5">
    <source>
        <dbReference type="PROSITE" id="PS50931"/>
    </source>
</evidence>
<dbReference type="PROSITE" id="PS50931">
    <property type="entry name" value="HTH_LYSR"/>
    <property type="match status" value="1"/>
</dbReference>
<sequence>MNLQHLYYFKAVARMEHYGKAAEELMTSQSGISYAITALEEELGVPLFHKYGRNVRITKYGKVFLEYVEDVISRLEAGIQEMHDLRQPNLQTAVIACMESLSTQYIVELIKLFKASPASRDICFELLQMDTMEMLEGMKAGNVSLGFGNRIDDKDVVSIPIYSEKFVLIVPLGHRLADCQAVDLPDIKNEEFIFFCEGLHIQKLIDNIFQSENLKIHSHYRAATDSMVAQFVESGLGVALIPHSQRLQSYQVQAVELKNCEYRREICMNWLKGSELLTANKKLRDFILSHYEKLNT</sequence>
<dbReference type="GO" id="GO:0003677">
    <property type="term" value="F:DNA binding"/>
    <property type="evidence" value="ECO:0007669"/>
    <property type="project" value="UniProtKB-KW"/>
</dbReference>
<evidence type="ECO:0000256" key="3">
    <source>
        <dbReference type="ARBA" id="ARBA00023125"/>
    </source>
</evidence>
<dbReference type="InterPro" id="IPR000847">
    <property type="entry name" value="LysR_HTH_N"/>
</dbReference>
<dbReference type="PANTHER" id="PTHR30419">
    <property type="entry name" value="HTH-TYPE TRANSCRIPTIONAL REGULATOR YBHD"/>
    <property type="match status" value="1"/>
</dbReference>
<keyword evidence="7" id="KW-1185">Reference proteome</keyword>
<dbReference type="SUPFAM" id="SSF53850">
    <property type="entry name" value="Periplasmic binding protein-like II"/>
    <property type="match status" value="1"/>
</dbReference>
<keyword evidence="4" id="KW-0804">Transcription</keyword>
<keyword evidence="3" id="KW-0238">DNA-binding</keyword>
<gene>
    <name evidence="6" type="ORF">LUCI_1188</name>
</gene>
<name>A0A498R577_9FIRM</name>
<feature type="domain" description="HTH lysR-type" evidence="5">
    <location>
        <begin position="1"/>
        <end position="58"/>
    </location>
</feature>
<evidence type="ECO:0000313" key="6">
    <source>
        <dbReference type="EMBL" id="VBB05977.1"/>
    </source>
</evidence>
<organism evidence="6 7">
    <name type="scientific">Lucifera butyrica</name>
    <dbReference type="NCBI Taxonomy" id="1351585"/>
    <lineage>
        <taxon>Bacteria</taxon>
        <taxon>Bacillati</taxon>
        <taxon>Bacillota</taxon>
        <taxon>Negativicutes</taxon>
        <taxon>Veillonellales</taxon>
        <taxon>Veillonellaceae</taxon>
        <taxon>Lucifera</taxon>
    </lineage>
</organism>
<evidence type="ECO:0000313" key="7">
    <source>
        <dbReference type="Proteomes" id="UP000277811"/>
    </source>
</evidence>
<evidence type="ECO:0000256" key="4">
    <source>
        <dbReference type="ARBA" id="ARBA00023163"/>
    </source>
</evidence>
<dbReference type="InterPro" id="IPR005119">
    <property type="entry name" value="LysR_subst-bd"/>
</dbReference>
<dbReference type="GO" id="GO:0005829">
    <property type="term" value="C:cytosol"/>
    <property type="evidence" value="ECO:0007669"/>
    <property type="project" value="TreeGrafter"/>
</dbReference>
<dbReference type="InterPro" id="IPR036390">
    <property type="entry name" value="WH_DNA-bd_sf"/>
</dbReference>
<dbReference type="Proteomes" id="UP000277811">
    <property type="component" value="Unassembled WGS sequence"/>
</dbReference>
<dbReference type="InterPro" id="IPR036388">
    <property type="entry name" value="WH-like_DNA-bd_sf"/>
</dbReference>
<dbReference type="OrthoDB" id="1677645at2"/>
<dbReference type="PANTHER" id="PTHR30419:SF28">
    <property type="entry name" value="HTH-TYPE TRANSCRIPTIONAL REGULATOR BSDA"/>
    <property type="match status" value="1"/>
</dbReference>
<dbReference type="Gene3D" id="3.40.190.290">
    <property type="match status" value="1"/>
</dbReference>
<evidence type="ECO:0000256" key="2">
    <source>
        <dbReference type="ARBA" id="ARBA00023015"/>
    </source>
</evidence>
<dbReference type="PRINTS" id="PR00039">
    <property type="entry name" value="HTHLYSR"/>
</dbReference>
<keyword evidence="2" id="KW-0805">Transcription regulation</keyword>
<dbReference type="Pfam" id="PF00126">
    <property type="entry name" value="HTH_1"/>
    <property type="match status" value="1"/>
</dbReference>
<reference evidence="6 7" key="1">
    <citation type="submission" date="2018-06" db="EMBL/GenBank/DDBJ databases">
        <authorList>
            <person name="Strepis N."/>
        </authorList>
    </citation>
    <scope>NUCLEOTIDE SEQUENCE [LARGE SCALE GENOMIC DNA]</scope>
    <source>
        <strain evidence="6">LUCI</strain>
    </source>
</reference>